<accession>A0ABV1I0T2</accession>
<dbReference type="GO" id="GO:0016787">
    <property type="term" value="F:hydrolase activity"/>
    <property type="evidence" value="ECO:0007669"/>
    <property type="project" value="UniProtKB-KW"/>
</dbReference>
<dbReference type="RefSeq" id="WP_349144228.1">
    <property type="nucleotide sequence ID" value="NZ_JBBMFC010000009.1"/>
</dbReference>
<evidence type="ECO:0000313" key="4">
    <source>
        <dbReference type="EMBL" id="MEQ2578548.1"/>
    </source>
</evidence>
<reference evidence="4 5" key="1">
    <citation type="submission" date="2024-03" db="EMBL/GenBank/DDBJ databases">
        <title>Human intestinal bacterial collection.</title>
        <authorList>
            <person name="Pauvert C."/>
            <person name="Hitch T.C.A."/>
            <person name="Clavel T."/>
        </authorList>
    </citation>
    <scope>NUCLEOTIDE SEQUENCE [LARGE SCALE GENOMIC DNA]</scope>
    <source>
        <strain evidence="4 5">CLA-AA-H78B</strain>
    </source>
</reference>
<keyword evidence="2" id="KW-0732">Signal</keyword>
<name>A0ABV1I0T2_9FIRM</name>
<feature type="coiled-coil region" evidence="1">
    <location>
        <begin position="33"/>
        <end position="127"/>
    </location>
</feature>
<evidence type="ECO:0000256" key="2">
    <source>
        <dbReference type="SAM" id="SignalP"/>
    </source>
</evidence>
<dbReference type="Gene3D" id="1.10.10.2520">
    <property type="entry name" value="Cell wall hydrolase SleB, domain 1"/>
    <property type="match status" value="1"/>
</dbReference>
<keyword evidence="4" id="KW-0378">Hydrolase</keyword>
<sequence>MKKRLLPTISKRIVCMLLALVVGSSTCIAYAVSEETQNQIDQTKKEKEDAEKAKSDAEKAKNDLNNAKAETQSYLKNLEKQTGSLNEQISVLNNDIKDKEAEVENKQAEVEAAQAELDKQYEDMKKRIQYMYENGQDSMAASVTLYLTAALSGGMSEMLNQMEFSADVMSYDRQRLQDFQESKAALEEQYAQLSDEKEALDLMKQETEKKKQQVASQQKAAGSKLSSYNDMIAQKEGEISDMNELVKEKTQLLNELIAKAAAEEKAARIKAAQEAAADMEGVTIIAGDPKISRGEISLSDYEMLLLATMIYCEAGNQGSEGQLAVGYVIMNRVRSALYPNSLESVLRQSRQFEPAGSGRFDLVLQAEQDDDIPNIVTESCWNAAQAVVNGTSNVGDCLFFRTWAPVPSLITNLEAGGVPYYIIKDHIFYYYWTSYSKE</sequence>
<keyword evidence="5" id="KW-1185">Reference proteome</keyword>
<dbReference type="EMBL" id="JBBMFC010000009">
    <property type="protein sequence ID" value="MEQ2578548.1"/>
    <property type="molecule type" value="Genomic_DNA"/>
</dbReference>
<proteinExistence type="predicted"/>
<feature type="coiled-coil region" evidence="1">
    <location>
        <begin position="176"/>
        <end position="266"/>
    </location>
</feature>
<keyword evidence="1" id="KW-0175">Coiled coil</keyword>
<comment type="caution">
    <text evidence="4">The sequence shown here is derived from an EMBL/GenBank/DDBJ whole genome shotgun (WGS) entry which is preliminary data.</text>
</comment>
<feature type="signal peptide" evidence="2">
    <location>
        <begin position="1"/>
        <end position="31"/>
    </location>
</feature>
<evidence type="ECO:0000259" key="3">
    <source>
        <dbReference type="Pfam" id="PF07486"/>
    </source>
</evidence>
<dbReference type="Pfam" id="PF07486">
    <property type="entry name" value="Hydrolase_2"/>
    <property type="match status" value="1"/>
</dbReference>
<feature type="chain" id="PRO_5046121285" evidence="2">
    <location>
        <begin position="32"/>
        <end position="438"/>
    </location>
</feature>
<organism evidence="4 5">
    <name type="scientific">Hominiventricola aquisgranensis</name>
    <dbReference type="NCBI Taxonomy" id="3133164"/>
    <lineage>
        <taxon>Bacteria</taxon>
        <taxon>Bacillati</taxon>
        <taxon>Bacillota</taxon>
        <taxon>Clostridia</taxon>
        <taxon>Lachnospirales</taxon>
        <taxon>Lachnospiraceae</taxon>
        <taxon>Hominiventricola</taxon>
    </lineage>
</organism>
<dbReference type="InterPro" id="IPR011105">
    <property type="entry name" value="Cell_wall_hydrolase_SleB"/>
</dbReference>
<dbReference type="Gene3D" id="6.10.250.3150">
    <property type="match status" value="1"/>
</dbReference>
<evidence type="ECO:0000313" key="5">
    <source>
        <dbReference type="Proteomes" id="UP001470288"/>
    </source>
</evidence>
<dbReference type="InterPro" id="IPR042047">
    <property type="entry name" value="SleB_dom1"/>
</dbReference>
<gene>
    <name evidence="4" type="ORF">WMO62_06780</name>
</gene>
<protein>
    <submittedName>
        <fullName evidence="4">Cell wall hydrolase</fullName>
    </submittedName>
</protein>
<dbReference type="Proteomes" id="UP001470288">
    <property type="component" value="Unassembled WGS sequence"/>
</dbReference>
<evidence type="ECO:0000256" key="1">
    <source>
        <dbReference type="SAM" id="Coils"/>
    </source>
</evidence>
<feature type="domain" description="Cell wall hydrolase SleB" evidence="3">
    <location>
        <begin position="317"/>
        <end position="429"/>
    </location>
</feature>